<name>A0AAV9RC55_9TELE</name>
<comment type="caution">
    <text evidence="2">The sequence shown here is derived from an EMBL/GenBank/DDBJ whole genome shotgun (WGS) entry which is preliminary data.</text>
</comment>
<sequence length="69" mass="7421">MLVAVEVRDNVYPAVVGAAVGGMLFAAIPTLLLLVYFLRNRDTNARSTASPGKTLTSLRMSWLPAQTVD</sequence>
<feature type="transmembrane region" description="Helical" evidence="1">
    <location>
        <begin position="12"/>
        <end position="38"/>
    </location>
</feature>
<protein>
    <submittedName>
        <fullName evidence="2">Uncharacterized protein</fullName>
    </submittedName>
</protein>
<dbReference type="AlphaFoldDB" id="A0AAV9RC55"/>
<keyword evidence="3" id="KW-1185">Reference proteome</keyword>
<gene>
    <name evidence="2" type="ORF">CRENBAI_017707</name>
</gene>
<reference evidence="2 3" key="1">
    <citation type="submission" date="2021-06" db="EMBL/GenBank/DDBJ databases">
        <authorList>
            <person name="Palmer J.M."/>
        </authorList>
    </citation>
    <scope>NUCLEOTIDE SEQUENCE [LARGE SCALE GENOMIC DNA]</scope>
    <source>
        <strain evidence="2 3">MEX-2019</strain>
        <tissue evidence="2">Muscle</tissue>
    </source>
</reference>
<organism evidence="2 3">
    <name type="scientific">Crenichthys baileyi</name>
    <name type="common">White River springfish</name>
    <dbReference type="NCBI Taxonomy" id="28760"/>
    <lineage>
        <taxon>Eukaryota</taxon>
        <taxon>Metazoa</taxon>
        <taxon>Chordata</taxon>
        <taxon>Craniata</taxon>
        <taxon>Vertebrata</taxon>
        <taxon>Euteleostomi</taxon>
        <taxon>Actinopterygii</taxon>
        <taxon>Neopterygii</taxon>
        <taxon>Teleostei</taxon>
        <taxon>Neoteleostei</taxon>
        <taxon>Acanthomorphata</taxon>
        <taxon>Ovalentaria</taxon>
        <taxon>Atherinomorphae</taxon>
        <taxon>Cyprinodontiformes</taxon>
        <taxon>Goodeidae</taxon>
        <taxon>Crenichthys</taxon>
    </lineage>
</organism>
<dbReference type="EMBL" id="JAHHUM010002058">
    <property type="protein sequence ID" value="KAK5606657.1"/>
    <property type="molecule type" value="Genomic_DNA"/>
</dbReference>
<keyword evidence="1" id="KW-1133">Transmembrane helix</keyword>
<evidence type="ECO:0000313" key="2">
    <source>
        <dbReference type="EMBL" id="KAK5606657.1"/>
    </source>
</evidence>
<accession>A0AAV9RC55</accession>
<dbReference type="Proteomes" id="UP001311232">
    <property type="component" value="Unassembled WGS sequence"/>
</dbReference>
<evidence type="ECO:0000256" key="1">
    <source>
        <dbReference type="SAM" id="Phobius"/>
    </source>
</evidence>
<keyword evidence="1" id="KW-0472">Membrane</keyword>
<proteinExistence type="predicted"/>
<evidence type="ECO:0000313" key="3">
    <source>
        <dbReference type="Proteomes" id="UP001311232"/>
    </source>
</evidence>
<keyword evidence="1" id="KW-0812">Transmembrane</keyword>